<dbReference type="GO" id="GO:0004170">
    <property type="term" value="F:dUTP diphosphatase activity"/>
    <property type="evidence" value="ECO:0007669"/>
    <property type="project" value="UniProtKB-UniRule"/>
</dbReference>
<dbReference type="Pfam" id="PF00692">
    <property type="entry name" value="dUTPase"/>
    <property type="match status" value="1"/>
</dbReference>
<reference evidence="7" key="1">
    <citation type="submission" date="2025-08" db="UniProtKB">
        <authorList>
            <consortium name="Ensembl"/>
        </authorList>
    </citation>
    <scope>IDENTIFICATION</scope>
</reference>
<comment type="pathway">
    <text evidence="1 5">Pyrimidine metabolism; dUMP biosynthesis; dUMP from dCTP (dUTP route): step 2/2.</text>
</comment>
<dbReference type="InterPro" id="IPR036157">
    <property type="entry name" value="dUTPase-like_sf"/>
</dbReference>
<dbReference type="PANTHER" id="PTHR11241">
    <property type="entry name" value="DEOXYURIDINE 5'-TRIPHOSPHATE NUCLEOTIDOHYDROLASE"/>
    <property type="match status" value="1"/>
</dbReference>
<evidence type="ECO:0000256" key="3">
    <source>
        <dbReference type="ARBA" id="ARBA00022801"/>
    </source>
</evidence>
<dbReference type="SUPFAM" id="SSF51283">
    <property type="entry name" value="dUTPase-like"/>
    <property type="match status" value="1"/>
</dbReference>
<evidence type="ECO:0000256" key="5">
    <source>
        <dbReference type="RuleBase" id="RU367024"/>
    </source>
</evidence>
<dbReference type="UniPathway" id="UPA00610">
    <property type="reaction ID" value="UER00666"/>
</dbReference>
<dbReference type="CDD" id="cd07557">
    <property type="entry name" value="trimeric_dUTPase"/>
    <property type="match status" value="1"/>
</dbReference>
<keyword evidence="8" id="KW-1185">Reference proteome</keyword>
<name>A0A8C8AIF7_9STRI</name>
<accession>A0A8C8AIF7</accession>
<dbReference type="InterPro" id="IPR008181">
    <property type="entry name" value="dUTPase"/>
</dbReference>
<keyword evidence="5" id="KW-0460">Magnesium</keyword>
<dbReference type="InterPro" id="IPR029054">
    <property type="entry name" value="dUTPase-like"/>
</dbReference>
<sequence length="157" mass="17112">APAIGEMETLLMCMTTPNLQIKPLTVSGNLTYWEIVLGAMAPYSATPNAAVLDFRALELIRINQNQMRVIDTGIGIQIPPRHFVLIADCSSLDLKSVPVMGGVIDAHYQGEIKVILLNNGEQDSIIHPHDIVAQLLILPVLKTIVKKGDPPQVTTVR</sequence>
<comment type="cofactor">
    <cofactor evidence="5">
        <name>Mg(2+)</name>
        <dbReference type="ChEBI" id="CHEBI:18420"/>
    </cofactor>
</comment>
<dbReference type="Proteomes" id="UP000694552">
    <property type="component" value="Unplaced"/>
</dbReference>
<dbReference type="GO" id="GO:0006226">
    <property type="term" value="P:dUMP biosynthetic process"/>
    <property type="evidence" value="ECO:0007669"/>
    <property type="project" value="UniProtKB-UniRule"/>
</dbReference>
<comment type="function">
    <text evidence="5">Involved in nucleotide metabolism via production of dUMP, the immediate precursor of thymidine nucleotides, and decreases the intracellular concentration of dUTP so that uracil cannot be incorporated into DNA.</text>
</comment>
<comment type="catalytic activity">
    <reaction evidence="5">
        <text>dUTP + H2O = dUMP + diphosphate + H(+)</text>
        <dbReference type="Rhea" id="RHEA:10248"/>
        <dbReference type="ChEBI" id="CHEBI:15377"/>
        <dbReference type="ChEBI" id="CHEBI:15378"/>
        <dbReference type="ChEBI" id="CHEBI:33019"/>
        <dbReference type="ChEBI" id="CHEBI:61555"/>
        <dbReference type="ChEBI" id="CHEBI:246422"/>
        <dbReference type="EC" id="3.6.1.23"/>
    </reaction>
</comment>
<keyword evidence="3 5" id="KW-0378">Hydrolase</keyword>
<organism evidence="7 8">
    <name type="scientific">Otus sunia</name>
    <name type="common">Oriental scops-owl</name>
    <dbReference type="NCBI Taxonomy" id="257818"/>
    <lineage>
        <taxon>Eukaryota</taxon>
        <taxon>Metazoa</taxon>
        <taxon>Chordata</taxon>
        <taxon>Craniata</taxon>
        <taxon>Vertebrata</taxon>
        <taxon>Euteleostomi</taxon>
        <taxon>Archelosauria</taxon>
        <taxon>Archosauria</taxon>
        <taxon>Dinosauria</taxon>
        <taxon>Saurischia</taxon>
        <taxon>Theropoda</taxon>
        <taxon>Coelurosauria</taxon>
        <taxon>Aves</taxon>
        <taxon>Neognathae</taxon>
        <taxon>Neoaves</taxon>
        <taxon>Telluraves</taxon>
        <taxon>Strigiformes</taxon>
        <taxon>Strigidae</taxon>
        <taxon>Otus</taxon>
    </lineage>
</organism>
<dbReference type="GO" id="GO:0000287">
    <property type="term" value="F:magnesium ion binding"/>
    <property type="evidence" value="ECO:0007669"/>
    <property type="project" value="UniProtKB-UniRule"/>
</dbReference>
<reference evidence="7" key="2">
    <citation type="submission" date="2025-09" db="UniProtKB">
        <authorList>
            <consortium name="Ensembl"/>
        </authorList>
    </citation>
    <scope>IDENTIFICATION</scope>
</reference>
<dbReference type="EC" id="3.6.1.23" evidence="5"/>
<evidence type="ECO:0000256" key="4">
    <source>
        <dbReference type="ARBA" id="ARBA00023080"/>
    </source>
</evidence>
<evidence type="ECO:0000259" key="6">
    <source>
        <dbReference type="Pfam" id="PF00692"/>
    </source>
</evidence>
<keyword evidence="4 5" id="KW-0546">Nucleotide metabolism</keyword>
<dbReference type="PANTHER" id="PTHR11241:SF0">
    <property type="entry name" value="DEOXYURIDINE 5'-TRIPHOSPHATE NUCLEOTIDOHYDROLASE"/>
    <property type="match status" value="1"/>
</dbReference>
<dbReference type="AlphaFoldDB" id="A0A8C8AIF7"/>
<dbReference type="GO" id="GO:0046081">
    <property type="term" value="P:dUTP catabolic process"/>
    <property type="evidence" value="ECO:0007669"/>
    <property type="project" value="UniProtKB-UniRule"/>
</dbReference>
<dbReference type="Gene3D" id="2.70.40.10">
    <property type="match status" value="1"/>
</dbReference>
<proteinExistence type="inferred from homology"/>
<dbReference type="Ensembl" id="ENSOSUT00000006202.1">
    <property type="protein sequence ID" value="ENSOSUP00000005975.1"/>
    <property type="gene ID" value="ENSOSUG00000004479.1"/>
</dbReference>
<evidence type="ECO:0000256" key="1">
    <source>
        <dbReference type="ARBA" id="ARBA00005142"/>
    </source>
</evidence>
<keyword evidence="5" id="KW-0479">Metal-binding</keyword>
<comment type="similarity">
    <text evidence="2 5">Belongs to the dUTPase family.</text>
</comment>
<feature type="domain" description="dUTPase-like" evidence="6">
    <location>
        <begin position="41"/>
        <end position="144"/>
    </location>
</feature>
<dbReference type="InterPro" id="IPR033704">
    <property type="entry name" value="dUTPase_trimeric"/>
</dbReference>
<evidence type="ECO:0000313" key="8">
    <source>
        <dbReference type="Proteomes" id="UP000694552"/>
    </source>
</evidence>
<protein>
    <recommendedName>
        <fullName evidence="5">Deoxyuridine 5'-triphosphate nucleotidohydrolase</fullName>
        <shortName evidence="5">dUTPase</shortName>
        <ecNumber evidence="5">3.6.1.23</ecNumber>
    </recommendedName>
    <alternativeName>
        <fullName evidence="5">dUTP pyrophosphatase</fullName>
    </alternativeName>
</protein>
<evidence type="ECO:0000313" key="7">
    <source>
        <dbReference type="Ensembl" id="ENSOSUP00000005975.1"/>
    </source>
</evidence>
<evidence type="ECO:0000256" key="2">
    <source>
        <dbReference type="ARBA" id="ARBA00006581"/>
    </source>
</evidence>